<feature type="region of interest" description="Disordered" evidence="1">
    <location>
        <begin position="159"/>
        <end position="187"/>
    </location>
</feature>
<gene>
    <name evidence="2" type="ORF">HAX54_031265</name>
</gene>
<dbReference type="EMBL" id="JACEIK010000395">
    <property type="protein sequence ID" value="MCD7456312.1"/>
    <property type="molecule type" value="Genomic_DNA"/>
</dbReference>
<evidence type="ECO:0000256" key="1">
    <source>
        <dbReference type="SAM" id="MobiDB-lite"/>
    </source>
</evidence>
<protein>
    <recommendedName>
        <fullName evidence="4">Mediator of RNA polymerase II transcription subunit 7</fullName>
    </recommendedName>
</protein>
<evidence type="ECO:0000313" key="3">
    <source>
        <dbReference type="Proteomes" id="UP000823775"/>
    </source>
</evidence>
<proteinExistence type="predicted"/>
<comment type="caution">
    <text evidence="2">The sequence shown here is derived from an EMBL/GenBank/DDBJ whole genome shotgun (WGS) entry which is preliminary data.</text>
</comment>
<sequence>MSVSPQSHQVEASIPTNNTQARFGLDRMEEYYVAFKKKRSIYAEYQFEVDSLKFLPRYPRPDWNARLGPFTIPIDPYFLELLLSPPPTPPNLLKIAQRAYAHENHLVKLAKAIPSMIHTVNKKAMQPAKNKLKSLCSTVEVLESEVISLRKEVSALCKPLSTSNSNPSKPAAVPVQLEAPRSPPDDWWVGYDNTSEIVSDEELYHS</sequence>
<keyword evidence="3" id="KW-1185">Reference proteome</keyword>
<reference evidence="2 3" key="1">
    <citation type="journal article" date="2021" name="BMC Genomics">
        <title>Datura genome reveals duplications of psychoactive alkaloid biosynthetic genes and high mutation rate following tissue culture.</title>
        <authorList>
            <person name="Rajewski A."/>
            <person name="Carter-House D."/>
            <person name="Stajich J."/>
            <person name="Litt A."/>
        </authorList>
    </citation>
    <scope>NUCLEOTIDE SEQUENCE [LARGE SCALE GENOMIC DNA]</scope>
    <source>
        <strain evidence="2">AR-01</strain>
    </source>
</reference>
<accession>A0ABS8SBV0</accession>
<name>A0ABS8SBV0_DATST</name>
<evidence type="ECO:0000313" key="2">
    <source>
        <dbReference type="EMBL" id="MCD7456312.1"/>
    </source>
</evidence>
<organism evidence="2 3">
    <name type="scientific">Datura stramonium</name>
    <name type="common">Jimsonweed</name>
    <name type="synonym">Common thornapple</name>
    <dbReference type="NCBI Taxonomy" id="4076"/>
    <lineage>
        <taxon>Eukaryota</taxon>
        <taxon>Viridiplantae</taxon>
        <taxon>Streptophyta</taxon>
        <taxon>Embryophyta</taxon>
        <taxon>Tracheophyta</taxon>
        <taxon>Spermatophyta</taxon>
        <taxon>Magnoliopsida</taxon>
        <taxon>eudicotyledons</taxon>
        <taxon>Gunneridae</taxon>
        <taxon>Pentapetalae</taxon>
        <taxon>asterids</taxon>
        <taxon>lamiids</taxon>
        <taxon>Solanales</taxon>
        <taxon>Solanaceae</taxon>
        <taxon>Solanoideae</taxon>
        <taxon>Datureae</taxon>
        <taxon>Datura</taxon>
    </lineage>
</organism>
<dbReference type="Proteomes" id="UP000823775">
    <property type="component" value="Unassembled WGS sequence"/>
</dbReference>
<evidence type="ECO:0008006" key="4">
    <source>
        <dbReference type="Google" id="ProtNLM"/>
    </source>
</evidence>